<sequence length="247" mass="25174">MRITVIGATGQVGSKVVQLLRAEGHDVVAASRETGADVLTGAGLVEALTGAQVLVDVVNSPSFEDDPVLKFFTASSANLVAAAKETGVGHYVALSIVGVDGLPDSGYMRAKVVQEKTITESGLPYTIVRATQFQEFAEAITGSLVVDGEVRAPDALIQPIAAADVSVAVAKAAVAAPVDGTVDVGGPEKLSFADMARAVLASQGADTPVVVDPSATYFGTHVEQDSLVTGSGATLAPTHFADWLASR</sequence>
<accession>A0A544VV40</accession>
<dbReference type="SUPFAM" id="SSF51735">
    <property type="entry name" value="NAD(P)-binding Rossmann-fold domains"/>
    <property type="match status" value="1"/>
</dbReference>
<dbReference type="InterPro" id="IPR016040">
    <property type="entry name" value="NAD(P)-bd_dom"/>
</dbReference>
<dbReference type="PANTHER" id="PTHR42748">
    <property type="entry name" value="NITROGEN METABOLITE REPRESSION PROTEIN NMRA FAMILY MEMBER"/>
    <property type="match status" value="1"/>
</dbReference>
<evidence type="ECO:0000259" key="2">
    <source>
        <dbReference type="Pfam" id="PF13460"/>
    </source>
</evidence>
<dbReference type="RefSeq" id="WP_142554682.1">
    <property type="nucleotide sequence ID" value="NZ_VIFX01000038.1"/>
</dbReference>
<dbReference type="Proteomes" id="UP000315759">
    <property type="component" value="Unassembled WGS sequence"/>
</dbReference>
<comment type="caution">
    <text evidence="3">The sequence shown here is derived from an EMBL/GenBank/DDBJ whole genome shotgun (WGS) entry which is preliminary data.</text>
</comment>
<organism evidence="3 4">
    <name type="scientific">Mycolicibacterium hodleri</name>
    <dbReference type="NCBI Taxonomy" id="49897"/>
    <lineage>
        <taxon>Bacteria</taxon>
        <taxon>Bacillati</taxon>
        <taxon>Actinomycetota</taxon>
        <taxon>Actinomycetes</taxon>
        <taxon>Mycobacteriales</taxon>
        <taxon>Mycobacteriaceae</taxon>
        <taxon>Mycolicibacterium</taxon>
    </lineage>
</organism>
<feature type="domain" description="NAD(P)-binding" evidence="2">
    <location>
        <begin position="36"/>
        <end position="169"/>
    </location>
</feature>
<dbReference type="PANTHER" id="PTHR42748:SF3">
    <property type="entry name" value="BLL4366 PROTEIN"/>
    <property type="match status" value="1"/>
</dbReference>
<gene>
    <name evidence="3" type="ORF">D8S82_25005</name>
</gene>
<dbReference type="InterPro" id="IPR036291">
    <property type="entry name" value="NAD(P)-bd_dom_sf"/>
</dbReference>
<proteinExistence type="predicted"/>
<dbReference type="EMBL" id="VIFX01000038">
    <property type="protein sequence ID" value="TQR83866.1"/>
    <property type="molecule type" value="Genomic_DNA"/>
</dbReference>
<keyword evidence="1" id="KW-0521">NADP</keyword>
<dbReference type="AlphaFoldDB" id="A0A544VV40"/>
<reference evidence="3 4" key="1">
    <citation type="submission" date="2018-10" db="EMBL/GenBank/DDBJ databases">
        <title>Draft genome of Mycobacterium hodleri strain B.</title>
        <authorList>
            <person name="Amande T.J."/>
            <person name="Mcgenity T.J."/>
        </authorList>
    </citation>
    <scope>NUCLEOTIDE SEQUENCE [LARGE SCALE GENOMIC DNA]</scope>
    <source>
        <strain evidence="3 4">B</strain>
    </source>
</reference>
<name>A0A544VV40_9MYCO</name>
<dbReference type="Gene3D" id="3.40.50.720">
    <property type="entry name" value="NAD(P)-binding Rossmann-like Domain"/>
    <property type="match status" value="1"/>
</dbReference>
<evidence type="ECO:0000313" key="3">
    <source>
        <dbReference type="EMBL" id="TQR83866.1"/>
    </source>
</evidence>
<evidence type="ECO:0000256" key="1">
    <source>
        <dbReference type="ARBA" id="ARBA00022857"/>
    </source>
</evidence>
<keyword evidence="4" id="KW-1185">Reference proteome</keyword>
<evidence type="ECO:0000313" key="4">
    <source>
        <dbReference type="Proteomes" id="UP000315759"/>
    </source>
</evidence>
<dbReference type="InterPro" id="IPR051164">
    <property type="entry name" value="NmrA-like_oxidored"/>
</dbReference>
<protein>
    <submittedName>
        <fullName evidence="3">SDR family oxidoreductase</fullName>
    </submittedName>
</protein>
<dbReference type="Pfam" id="PF13460">
    <property type="entry name" value="NAD_binding_10"/>
    <property type="match status" value="1"/>
</dbReference>